<reference evidence="2" key="1">
    <citation type="journal article" date="2014" name="Int. J. Syst. Evol. Microbiol.">
        <title>Complete genome sequence of Corynebacterium casei LMG S-19264T (=DSM 44701T), isolated from a smear-ripened cheese.</title>
        <authorList>
            <consortium name="US DOE Joint Genome Institute (JGI-PGF)"/>
            <person name="Walter F."/>
            <person name="Albersmeier A."/>
            <person name="Kalinowski J."/>
            <person name="Ruckert C."/>
        </authorList>
    </citation>
    <scope>NUCLEOTIDE SEQUENCE</scope>
    <source>
        <strain evidence="2">CGMCC 1.12506</strain>
    </source>
</reference>
<dbReference type="Proteomes" id="UP000625735">
    <property type="component" value="Unassembled WGS sequence"/>
</dbReference>
<comment type="caution">
    <text evidence="2">The sequence shown here is derived from an EMBL/GenBank/DDBJ whole genome shotgun (WGS) entry which is preliminary data.</text>
</comment>
<accession>A0A916Y9N8</accession>
<evidence type="ECO:0000313" key="2">
    <source>
        <dbReference type="EMBL" id="GGD36322.1"/>
    </source>
</evidence>
<reference evidence="2" key="2">
    <citation type="submission" date="2020-09" db="EMBL/GenBank/DDBJ databases">
        <authorList>
            <person name="Sun Q."/>
            <person name="Zhou Y."/>
        </authorList>
    </citation>
    <scope>NUCLEOTIDE SEQUENCE</scope>
    <source>
        <strain evidence="2">CGMCC 1.12506</strain>
    </source>
</reference>
<name>A0A916Y9N8_9FLAO</name>
<dbReference type="EMBL" id="BMFG01000018">
    <property type="protein sequence ID" value="GGD36322.1"/>
    <property type="molecule type" value="Genomic_DNA"/>
</dbReference>
<evidence type="ECO:0000313" key="3">
    <source>
        <dbReference type="Proteomes" id="UP000625735"/>
    </source>
</evidence>
<proteinExistence type="predicted"/>
<organism evidence="2 3">
    <name type="scientific">Flavobacterium orientale</name>
    <dbReference type="NCBI Taxonomy" id="1756020"/>
    <lineage>
        <taxon>Bacteria</taxon>
        <taxon>Pseudomonadati</taxon>
        <taxon>Bacteroidota</taxon>
        <taxon>Flavobacteriia</taxon>
        <taxon>Flavobacteriales</taxon>
        <taxon>Flavobacteriaceae</taxon>
        <taxon>Flavobacterium</taxon>
    </lineage>
</organism>
<feature type="signal peptide" evidence="1">
    <location>
        <begin position="1"/>
        <end position="19"/>
    </location>
</feature>
<feature type="chain" id="PRO_5038082421" description="DUF4294 domain-containing protein" evidence="1">
    <location>
        <begin position="20"/>
        <end position="227"/>
    </location>
</feature>
<protein>
    <recommendedName>
        <fullName evidence="4">DUF4294 domain-containing protein</fullName>
    </recommendedName>
</protein>
<evidence type="ECO:0000256" key="1">
    <source>
        <dbReference type="SAM" id="SignalP"/>
    </source>
</evidence>
<dbReference type="AlphaFoldDB" id="A0A916Y9N8"/>
<dbReference type="InterPro" id="IPR025636">
    <property type="entry name" value="DUF4294"/>
</dbReference>
<dbReference type="Pfam" id="PF14127">
    <property type="entry name" value="DUF4294"/>
    <property type="match status" value="1"/>
</dbReference>
<keyword evidence="1" id="KW-0732">Signal</keyword>
<sequence length="227" mass="26505">MKSYVFTFLFLFLGYSGFAQETKKDSTVIYYLIGNDSILRSSLELDEVVVTGKSKSKSDEDRKKFLLLQRRVLKVYPYAKSGADNLTMLNNNMAKLKTEKEKKKYFKIVEKYMEKEFEAQLKKLSRKEGQILVKLIHRQTGKSTFTLIKDLKSGWKAFWSNNTAKLFDIDLKTEFQPFDVTEDFLIESILVKAFNEGRLQRQPAAIAIDYPELSKTWKDKVEQSKKE</sequence>
<keyword evidence="3" id="KW-1185">Reference proteome</keyword>
<dbReference type="RefSeq" id="WP_188363209.1">
    <property type="nucleotide sequence ID" value="NZ_BMFG01000018.1"/>
</dbReference>
<evidence type="ECO:0008006" key="4">
    <source>
        <dbReference type="Google" id="ProtNLM"/>
    </source>
</evidence>
<gene>
    <name evidence="2" type="ORF">GCM10011343_27710</name>
</gene>